<name>A0A9W7GES2_9STRA</name>
<evidence type="ECO:0000313" key="2">
    <source>
        <dbReference type="EMBL" id="GMI41939.1"/>
    </source>
</evidence>
<dbReference type="AlphaFoldDB" id="A0A9W7GES2"/>
<keyword evidence="1" id="KW-0732">Signal</keyword>
<feature type="chain" id="PRO_5040890987" evidence="1">
    <location>
        <begin position="28"/>
        <end position="255"/>
    </location>
</feature>
<gene>
    <name evidence="2" type="ORF">TrCOL_g13752</name>
</gene>
<dbReference type="OrthoDB" id="206865at2759"/>
<evidence type="ECO:0000313" key="3">
    <source>
        <dbReference type="Proteomes" id="UP001165065"/>
    </source>
</evidence>
<sequence>MSLLPPPRRPIALLTVFFLLILNLASSNPSDANYAVNELKQLSDSDVYTTLELATMLSSSTTQGSFNTITKMQLELSSPHFKSKSSTESFTVLVLTSLSNPDQKSFAIDKFPEMDPDAVEKFWIDKARRLRDEREVLHGELRSKASFVLETHSAYVQSASDFQTNDGRPLNSLSNAELLNIIDSSRGKGERAAVAKAVLNENYLLSSKTFREASLEDLLNMRSDPKVDPIRRTVAGRLYNEKLLELAGGNDEKEL</sequence>
<organism evidence="2 3">
    <name type="scientific">Triparma columacea</name>
    <dbReference type="NCBI Taxonomy" id="722753"/>
    <lineage>
        <taxon>Eukaryota</taxon>
        <taxon>Sar</taxon>
        <taxon>Stramenopiles</taxon>
        <taxon>Ochrophyta</taxon>
        <taxon>Bolidophyceae</taxon>
        <taxon>Parmales</taxon>
        <taxon>Triparmaceae</taxon>
        <taxon>Triparma</taxon>
    </lineage>
</organism>
<reference evidence="3" key="1">
    <citation type="journal article" date="2023" name="Commun. Biol.">
        <title>Genome analysis of Parmales, the sister group of diatoms, reveals the evolutionary specialization of diatoms from phago-mixotrophs to photoautotrophs.</title>
        <authorList>
            <person name="Ban H."/>
            <person name="Sato S."/>
            <person name="Yoshikawa S."/>
            <person name="Yamada K."/>
            <person name="Nakamura Y."/>
            <person name="Ichinomiya M."/>
            <person name="Sato N."/>
            <person name="Blanc-Mathieu R."/>
            <person name="Endo H."/>
            <person name="Kuwata A."/>
            <person name="Ogata H."/>
        </authorList>
    </citation>
    <scope>NUCLEOTIDE SEQUENCE [LARGE SCALE GENOMIC DNA]</scope>
</reference>
<evidence type="ECO:0000256" key="1">
    <source>
        <dbReference type="SAM" id="SignalP"/>
    </source>
</evidence>
<feature type="signal peptide" evidence="1">
    <location>
        <begin position="1"/>
        <end position="27"/>
    </location>
</feature>
<keyword evidence="3" id="KW-1185">Reference proteome</keyword>
<comment type="caution">
    <text evidence="2">The sequence shown here is derived from an EMBL/GenBank/DDBJ whole genome shotgun (WGS) entry which is preliminary data.</text>
</comment>
<proteinExistence type="predicted"/>
<dbReference type="EMBL" id="BRYA01000162">
    <property type="protein sequence ID" value="GMI41939.1"/>
    <property type="molecule type" value="Genomic_DNA"/>
</dbReference>
<accession>A0A9W7GES2</accession>
<protein>
    <submittedName>
        <fullName evidence="2">Uncharacterized protein</fullName>
    </submittedName>
</protein>
<dbReference type="Proteomes" id="UP001165065">
    <property type="component" value="Unassembled WGS sequence"/>
</dbReference>